<gene>
    <name evidence="2" type="ORF">PECUL_23A010581</name>
</gene>
<feature type="region of interest" description="Disordered" evidence="1">
    <location>
        <begin position="232"/>
        <end position="344"/>
    </location>
</feature>
<evidence type="ECO:0000313" key="2">
    <source>
        <dbReference type="EMBL" id="CAH2220200.1"/>
    </source>
</evidence>
<name>A0AAD1QYJ4_PELCU</name>
<reference evidence="2" key="1">
    <citation type="submission" date="2022-03" db="EMBL/GenBank/DDBJ databases">
        <authorList>
            <person name="Alioto T."/>
            <person name="Alioto T."/>
            <person name="Gomez Garrido J."/>
        </authorList>
    </citation>
    <scope>NUCLEOTIDE SEQUENCE</scope>
</reference>
<sequence>MRSAHAMTSVAQPDRLEEEGAAAVHLACRPEHWAQLLHQRAVYSAHSEEELQTCLHGNKGARTAQRAISCSQSSKRSYIQRYEVAREEGPPALPLPTCNAWVSGNSRSNTHWSQPGLIASRRPDLTVKPSGIGTNYQGHQIPARWAHLETASQCKGASYTCNQRTPWPIGTISTCKERAPCHISTRTTCNQREPCPISTRAPLPSAARETQSHQHQCTITTCNQRAPCPISTSAPLPPATRGNPVPSAPGHHYHLQPEEPNPISTSAPLPPATRGHPVPSAPVPPATRGHPVPSAPGHHYHLQPEEPNPISTSAPLPPATRGHPVPSAPGHHYHLQPEEPNPISTSAPLPPATRGHPVPSAPGHHYHLQPEGTLSHQHQGTITTCNQRATCPVSTINTYNQ</sequence>
<dbReference type="AlphaFoldDB" id="A0AAD1QYJ4"/>
<dbReference type="Proteomes" id="UP001295444">
    <property type="component" value="Chromosome 01"/>
</dbReference>
<accession>A0AAD1QYJ4</accession>
<dbReference type="EMBL" id="OW240912">
    <property type="protein sequence ID" value="CAH2220200.1"/>
    <property type="molecule type" value="Genomic_DNA"/>
</dbReference>
<evidence type="ECO:0000256" key="1">
    <source>
        <dbReference type="SAM" id="MobiDB-lite"/>
    </source>
</evidence>
<protein>
    <submittedName>
        <fullName evidence="2">Uncharacterized protein</fullName>
    </submittedName>
</protein>
<keyword evidence="3" id="KW-1185">Reference proteome</keyword>
<proteinExistence type="predicted"/>
<organism evidence="2 3">
    <name type="scientific">Pelobates cultripes</name>
    <name type="common">Western spadefoot toad</name>
    <dbReference type="NCBI Taxonomy" id="61616"/>
    <lineage>
        <taxon>Eukaryota</taxon>
        <taxon>Metazoa</taxon>
        <taxon>Chordata</taxon>
        <taxon>Craniata</taxon>
        <taxon>Vertebrata</taxon>
        <taxon>Euteleostomi</taxon>
        <taxon>Amphibia</taxon>
        <taxon>Batrachia</taxon>
        <taxon>Anura</taxon>
        <taxon>Pelobatoidea</taxon>
        <taxon>Pelobatidae</taxon>
        <taxon>Pelobates</taxon>
    </lineage>
</organism>
<evidence type="ECO:0000313" key="3">
    <source>
        <dbReference type="Proteomes" id="UP001295444"/>
    </source>
</evidence>